<proteinExistence type="predicted"/>
<dbReference type="EMBL" id="CAFBLT010000002">
    <property type="protein sequence ID" value="CAB4880809.1"/>
    <property type="molecule type" value="Genomic_DNA"/>
</dbReference>
<dbReference type="EMBL" id="CAFBPM010000033">
    <property type="protein sequence ID" value="CAB5032445.1"/>
    <property type="molecule type" value="Genomic_DNA"/>
</dbReference>
<gene>
    <name evidence="1" type="ORF">UFOPK3164_00974</name>
    <name evidence="2" type="ORF">UFOPK3427_01451</name>
    <name evidence="3" type="ORF">UFOPK4112_01828</name>
</gene>
<organism evidence="3">
    <name type="scientific">freshwater metagenome</name>
    <dbReference type="NCBI Taxonomy" id="449393"/>
    <lineage>
        <taxon>unclassified sequences</taxon>
        <taxon>metagenomes</taxon>
        <taxon>ecological metagenomes</taxon>
    </lineage>
</organism>
<dbReference type="AlphaFoldDB" id="A0A6J7RUJ4"/>
<name>A0A6J7RUJ4_9ZZZZ</name>
<dbReference type="InterPro" id="IPR027417">
    <property type="entry name" value="P-loop_NTPase"/>
</dbReference>
<sequence length="234" mass="24826">MFAFSPESRPFRQRPAVPAGLRQKVAPLIAASARTLPVDPALSGMLPGKSLQRGTVTLVAGRSGFGATSLGIALLAHASSNGHWCGVVGLRHPGVLAMKELGLDVDRVIFVPEPDDKWAEAAAELFDGVDLLLVAPPHRVPHGTARQLIARAKERHVVMLVVLEHAEHWPIVPEFTLSLVSSSWQGVGRGDGRLAARRVGVVGQGRRGASHARQSTLWLPSLSGAVGLIEEQAS</sequence>
<evidence type="ECO:0000313" key="3">
    <source>
        <dbReference type="EMBL" id="CAB5032445.1"/>
    </source>
</evidence>
<reference evidence="3" key="1">
    <citation type="submission" date="2020-05" db="EMBL/GenBank/DDBJ databases">
        <authorList>
            <person name="Chiriac C."/>
            <person name="Salcher M."/>
            <person name="Ghai R."/>
            <person name="Kavagutti S V."/>
        </authorList>
    </citation>
    <scope>NUCLEOTIDE SEQUENCE</scope>
</reference>
<accession>A0A6J7RUJ4</accession>
<dbReference type="EMBL" id="CAFABE010000040">
    <property type="protein sequence ID" value="CAB4828942.1"/>
    <property type="molecule type" value="Genomic_DNA"/>
</dbReference>
<protein>
    <submittedName>
        <fullName evidence="3">Unannotated protein</fullName>
    </submittedName>
</protein>
<evidence type="ECO:0000313" key="1">
    <source>
        <dbReference type="EMBL" id="CAB4828942.1"/>
    </source>
</evidence>
<evidence type="ECO:0000313" key="2">
    <source>
        <dbReference type="EMBL" id="CAB4880809.1"/>
    </source>
</evidence>
<dbReference type="Gene3D" id="3.40.50.300">
    <property type="entry name" value="P-loop containing nucleotide triphosphate hydrolases"/>
    <property type="match status" value="1"/>
</dbReference>
<dbReference type="SUPFAM" id="SSF52540">
    <property type="entry name" value="P-loop containing nucleoside triphosphate hydrolases"/>
    <property type="match status" value="1"/>
</dbReference>